<dbReference type="GO" id="GO:0006213">
    <property type="term" value="P:pyrimidine nucleoside metabolic process"/>
    <property type="evidence" value="ECO:0007669"/>
    <property type="project" value="InterPro"/>
</dbReference>
<dbReference type="SUPFAM" id="SSF47648">
    <property type="entry name" value="Nucleoside phosphorylase/phosphoribosyltransferase N-terminal domain"/>
    <property type="match status" value="1"/>
</dbReference>
<dbReference type="RefSeq" id="WP_024267943.1">
    <property type="nucleotide sequence ID" value="NC_023035.1"/>
</dbReference>
<dbReference type="SUPFAM" id="SSF52418">
    <property type="entry name" value="Nucleoside phosphorylase/phosphoribosyltransferase catalytic domain"/>
    <property type="match status" value="1"/>
</dbReference>
<dbReference type="PATRIC" id="fig|1307761.3.peg.1633"/>
<dbReference type="InterPro" id="IPR000053">
    <property type="entry name" value="Thymidine/pyrmidine_PPase"/>
</dbReference>
<dbReference type="eggNOG" id="COG0213">
    <property type="taxonomic scope" value="Bacteria"/>
</dbReference>
<dbReference type="PIRSF" id="PIRSF000478">
    <property type="entry name" value="TP_PyNP"/>
    <property type="match status" value="1"/>
</dbReference>
<accession>V5WGX5</accession>
<dbReference type="InterPro" id="IPR035902">
    <property type="entry name" value="Nuc_phospho_transferase"/>
</dbReference>
<keyword evidence="9" id="KW-1185">Reference proteome</keyword>
<evidence type="ECO:0000313" key="9">
    <source>
        <dbReference type="Proteomes" id="UP000018680"/>
    </source>
</evidence>
<evidence type="ECO:0000256" key="5">
    <source>
        <dbReference type="ARBA" id="ARBA00022679"/>
    </source>
</evidence>
<dbReference type="InterPro" id="IPR036320">
    <property type="entry name" value="Glycosyl_Trfase_fam3_N_dom_sf"/>
</dbReference>
<dbReference type="NCBIfam" id="NF004490">
    <property type="entry name" value="PRK05820.1"/>
    <property type="match status" value="1"/>
</dbReference>
<proteinExistence type="inferred from homology"/>
<gene>
    <name evidence="8" type="ORF">L21SP2_1638</name>
</gene>
<dbReference type="Gene3D" id="1.20.970.10">
    <property type="entry name" value="Transferase, Pyrimidine Nucleoside Phosphorylase, Chain C"/>
    <property type="match status" value="1"/>
</dbReference>
<dbReference type="Pfam" id="PF07831">
    <property type="entry name" value="PYNP_C"/>
    <property type="match status" value="1"/>
</dbReference>
<dbReference type="OrthoDB" id="9763887at2"/>
<dbReference type="GO" id="GO:0005829">
    <property type="term" value="C:cytosol"/>
    <property type="evidence" value="ECO:0007669"/>
    <property type="project" value="TreeGrafter"/>
</dbReference>
<dbReference type="NCBIfam" id="TIGR02644">
    <property type="entry name" value="Y_phosphoryl"/>
    <property type="match status" value="1"/>
</dbReference>
<evidence type="ECO:0000313" key="8">
    <source>
        <dbReference type="EMBL" id="AHC15023.1"/>
    </source>
</evidence>
<name>V5WGX5_9SPIO</name>
<organism evidence="8 9">
    <name type="scientific">Salinispira pacifica</name>
    <dbReference type="NCBI Taxonomy" id="1307761"/>
    <lineage>
        <taxon>Bacteria</taxon>
        <taxon>Pseudomonadati</taxon>
        <taxon>Spirochaetota</taxon>
        <taxon>Spirochaetia</taxon>
        <taxon>Spirochaetales</taxon>
        <taxon>Spirochaetaceae</taxon>
        <taxon>Salinispira</taxon>
    </lineage>
</organism>
<dbReference type="STRING" id="1307761.L21SP2_1638"/>
<feature type="domain" description="Pyrimidine nucleoside phosphorylase C-terminal" evidence="7">
    <location>
        <begin position="364"/>
        <end position="438"/>
    </location>
</feature>
<dbReference type="InterPro" id="IPR013102">
    <property type="entry name" value="PYNP_C"/>
</dbReference>
<comment type="catalytic activity">
    <reaction evidence="6">
        <text>thymidine + phosphate = 2-deoxy-alpha-D-ribose 1-phosphate + thymine</text>
        <dbReference type="Rhea" id="RHEA:16037"/>
        <dbReference type="ChEBI" id="CHEBI:17748"/>
        <dbReference type="ChEBI" id="CHEBI:17821"/>
        <dbReference type="ChEBI" id="CHEBI:43474"/>
        <dbReference type="ChEBI" id="CHEBI:57259"/>
        <dbReference type="EC" id="2.4.2.4"/>
    </reaction>
</comment>
<comment type="similarity">
    <text evidence="1">Belongs to the thymidine/pyrimidine-nucleoside phosphorylase family.</text>
</comment>
<dbReference type="Gene3D" id="3.40.1030.10">
    <property type="entry name" value="Nucleoside phosphorylase/phosphoribosyltransferase catalytic domain"/>
    <property type="match status" value="1"/>
</dbReference>
<evidence type="ECO:0000256" key="3">
    <source>
        <dbReference type="ARBA" id="ARBA00011892"/>
    </source>
</evidence>
<evidence type="ECO:0000256" key="2">
    <source>
        <dbReference type="ARBA" id="ARBA00011738"/>
    </source>
</evidence>
<reference evidence="8 9" key="1">
    <citation type="journal article" date="2015" name="Stand. Genomic Sci.">
        <title>Complete genome sequence and description of Salinispira pacifica gen. nov., sp. nov., a novel spirochaete isolated form a hypersaline microbial mat.</title>
        <authorList>
            <person name="Ben Hania W."/>
            <person name="Joseph M."/>
            <person name="Schumann P."/>
            <person name="Bunk B."/>
            <person name="Fiebig A."/>
            <person name="Sproer C."/>
            <person name="Klenk H.P."/>
            <person name="Fardeau M.L."/>
            <person name="Spring S."/>
        </authorList>
    </citation>
    <scope>NUCLEOTIDE SEQUENCE [LARGE SCALE GENOMIC DNA]</scope>
    <source>
        <strain evidence="8 9">L21-RPul-D2</strain>
    </source>
</reference>
<dbReference type="PANTHER" id="PTHR10515:SF0">
    <property type="entry name" value="THYMIDINE PHOSPHORYLASE"/>
    <property type="match status" value="1"/>
</dbReference>
<dbReference type="PANTHER" id="PTHR10515">
    <property type="entry name" value="THYMIDINE PHOSPHORYLASE"/>
    <property type="match status" value="1"/>
</dbReference>
<dbReference type="Pfam" id="PF00591">
    <property type="entry name" value="Glycos_transf_3"/>
    <property type="match status" value="1"/>
</dbReference>
<dbReference type="EMBL" id="CP006939">
    <property type="protein sequence ID" value="AHC15023.1"/>
    <property type="molecule type" value="Genomic_DNA"/>
</dbReference>
<dbReference type="SMART" id="SM00941">
    <property type="entry name" value="PYNP_C"/>
    <property type="match status" value="1"/>
</dbReference>
<dbReference type="InterPro" id="IPR017872">
    <property type="entry name" value="Pyrmidine_PPase_CS"/>
</dbReference>
<dbReference type="KEGG" id="slr:L21SP2_1638"/>
<comment type="subunit">
    <text evidence="2">Homodimer.</text>
</comment>
<dbReference type="AlphaFoldDB" id="V5WGX5"/>
<dbReference type="SUPFAM" id="SSF54680">
    <property type="entry name" value="Pyrimidine nucleoside phosphorylase C-terminal domain"/>
    <property type="match status" value="1"/>
</dbReference>
<dbReference type="Gene3D" id="3.90.1170.30">
    <property type="entry name" value="Pyrimidine nucleoside phosphorylase-like, C-terminal domain"/>
    <property type="match status" value="1"/>
</dbReference>
<protein>
    <recommendedName>
        <fullName evidence="3">thymidine phosphorylase</fullName>
        <ecNumber evidence="3">2.4.2.4</ecNumber>
    </recommendedName>
</protein>
<dbReference type="GO" id="GO:0009032">
    <property type="term" value="F:thymidine phosphorylase activity"/>
    <property type="evidence" value="ECO:0007669"/>
    <property type="project" value="UniProtKB-EC"/>
</dbReference>
<dbReference type="InterPro" id="IPR017459">
    <property type="entry name" value="Glycosyl_Trfase_fam3_N_dom"/>
</dbReference>
<evidence type="ECO:0000256" key="1">
    <source>
        <dbReference type="ARBA" id="ARBA00006915"/>
    </source>
</evidence>
<dbReference type="GO" id="GO:0004645">
    <property type="term" value="F:1,4-alpha-oligoglucan phosphorylase activity"/>
    <property type="evidence" value="ECO:0007669"/>
    <property type="project" value="InterPro"/>
</dbReference>
<dbReference type="InterPro" id="IPR018090">
    <property type="entry name" value="Pyrmidine_PPas_bac/euk"/>
</dbReference>
<evidence type="ECO:0000256" key="4">
    <source>
        <dbReference type="ARBA" id="ARBA00022676"/>
    </source>
</evidence>
<dbReference type="PROSITE" id="PS00647">
    <property type="entry name" value="THYMID_PHOSPHORYLASE"/>
    <property type="match status" value="1"/>
</dbReference>
<dbReference type="Proteomes" id="UP000018680">
    <property type="component" value="Chromosome"/>
</dbReference>
<dbReference type="InterPro" id="IPR000312">
    <property type="entry name" value="Glycosyl_Trfase_fam3"/>
</dbReference>
<dbReference type="EC" id="2.4.2.4" evidence="3"/>
<dbReference type="InterPro" id="IPR036566">
    <property type="entry name" value="PYNP-like_C_sf"/>
</dbReference>
<keyword evidence="5 8" id="KW-0808">Transferase</keyword>
<dbReference type="FunFam" id="3.40.1030.10:FF:000003">
    <property type="entry name" value="Pyrimidine-nucleoside phosphorylase"/>
    <property type="match status" value="1"/>
</dbReference>
<keyword evidence="4 8" id="KW-0328">Glycosyltransferase</keyword>
<evidence type="ECO:0000259" key="7">
    <source>
        <dbReference type="SMART" id="SM00941"/>
    </source>
</evidence>
<dbReference type="HOGENOM" id="CLU_025040_0_1_12"/>
<dbReference type="Pfam" id="PF02885">
    <property type="entry name" value="Glycos_trans_3N"/>
    <property type="match status" value="1"/>
</dbReference>
<dbReference type="GO" id="GO:0006206">
    <property type="term" value="P:pyrimidine nucleobase metabolic process"/>
    <property type="evidence" value="ECO:0007669"/>
    <property type="project" value="InterPro"/>
</dbReference>
<sequence length="454" mass="48379">MRALDIILEKRNGKTLSEEQIAFIVNGYVDGSIPEYQISAFLMAVYFQGMTSVETSLLTKIMIASGEVIDLSSVSGYSRNSLVDKHSTGGVGDKVSLILAPIVAAAGAQVPMMSGRGLGHTGGTLDKLESIPGFSTALSPAKFAEIIQDCGFAMTGQSGDIVPADKKLYALRDVTGTVESIPLITASILSKKFAEGAQHLVFDVKYGSGAFMKTPKEARELADSLVRTGNELGRGVTAVITNMDTPLGTMVGNFMEVEESIHCLESKGWNARLDNGKLIVEGESADLMEVTLHLSAWMLVVSGVAPDFPEAVEKCLKVIENGSALECFWKNAELQGGDKDAAVRKIGTRDGLVRQEITADSDGYIAAIDSYMVGSASVILGAGRNVASDDVDPDVGIMVHKKPGASVKKGDVILTLFARENERMKSALQYLENVVELSQNPVQPPVMIREVIGV</sequence>
<evidence type="ECO:0000256" key="6">
    <source>
        <dbReference type="ARBA" id="ARBA00048550"/>
    </source>
</evidence>